<sequence length="391" mass="44922">MSFAHTFGKLGLSNYYSQYFEALKLQKKTNDETIDWDKVYDTYAGYEYLLRSRQLYDKADALEIIVDTVQEQVENAETQGYTELPHILYFLTKLADQSPVDSKLPKFSSEVEKALTKKEFHKRQQPSTEEFFGTRISNYENAQRVNMDSPNDYFQYPAELFQEEPNQTLKEDFIPTELEHSEFNEFFKYGKLTESTTPRPSFFGGLKPLSDNQVDDCAGFNINFEIPSLPEVPYSVFGSIPDESSKPADRTYKLPKAATLPVTHKHNEPSESLAQIFPQSLKNVDASAGDTMIPNSWDTPALTQSNGLRPPYLSESDTRTFEVVYQKYFRGGNWEKSRSVVIETSAFMKALLNLVNGIVSRLFVYDQECRTFVFRVPHFRVQGLGTMSLHR</sequence>
<comment type="caution">
    <text evidence="1">The sequence shown here is derived from an EMBL/GenBank/DDBJ whole genome shotgun (WGS) entry which is preliminary data.</text>
</comment>
<dbReference type="EMBL" id="JASJQH010002818">
    <property type="protein sequence ID" value="KAK9759925.1"/>
    <property type="molecule type" value="Genomic_DNA"/>
</dbReference>
<gene>
    <name evidence="1" type="ORF">K7432_016564</name>
</gene>
<reference evidence="1 2" key="1">
    <citation type="submission" date="2023-04" db="EMBL/GenBank/DDBJ databases">
        <title>Genome of Basidiobolus ranarum AG-B5.</title>
        <authorList>
            <person name="Stajich J.E."/>
            <person name="Carter-House D."/>
            <person name="Gryganskyi A."/>
        </authorList>
    </citation>
    <scope>NUCLEOTIDE SEQUENCE [LARGE SCALE GENOMIC DNA]</scope>
    <source>
        <strain evidence="1 2">AG-B5</strain>
    </source>
</reference>
<accession>A0ABR2WEK7</accession>
<evidence type="ECO:0000313" key="2">
    <source>
        <dbReference type="Proteomes" id="UP001479436"/>
    </source>
</evidence>
<keyword evidence="2" id="KW-1185">Reference proteome</keyword>
<evidence type="ECO:0000313" key="1">
    <source>
        <dbReference type="EMBL" id="KAK9759925.1"/>
    </source>
</evidence>
<dbReference type="Proteomes" id="UP001479436">
    <property type="component" value="Unassembled WGS sequence"/>
</dbReference>
<protein>
    <submittedName>
        <fullName evidence="1">Uncharacterized protein</fullName>
    </submittedName>
</protein>
<name>A0ABR2WEK7_9FUNG</name>
<proteinExistence type="predicted"/>
<organism evidence="1 2">
    <name type="scientific">Basidiobolus ranarum</name>
    <dbReference type="NCBI Taxonomy" id="34480"/>
    <lineage>
        <taxon>Eukaryota</taxon>
        <taxon>Fungi</taxon>
        <taxon>Fungi incertae sedis</taxon>
        <taxon>Zoopagomycota</taxon>
        <taxon>Entomophthoromycotina</taxon>
        <taxon>Basidiobolomycetes</taxon>
        <taxon>Basidiobolales</taxon>
        <taxon>Basidiobolaceae</taxon>
        <taxon>Basidiobolus</taxon>
    </lineage>
</organism>